<accession>A0A382WAP2</accession>
<dbReference type="EMBL" id="UINC01158162">
    <property type="protein sequence ID" value="SVD55550.1"/>
    <property type="molecule type" value="Genomic_DNA"/>
</dbReference>
<dbReference type="AlphaFoldDB" id="A0A382WAP2"/>
<dbReference type="PROSITE" id="PS51257">
    <property type="entry name" value="PROKAR_LIPOPROTEIN"/>
    <property type="match status" value="1"/>
</dbReference>
<name>A0A382WAP2_9ZZZZ</name>
<proteinExistence type="predicted"/>
<evidence type="ECO:0000313" key="1">
    <source>
        <dbReference type="EMBL" id="SVD55550.1"/>
    </source>
</evidence>
<gene>
    <name evidence="1" type="ORF">METZ01_LOCUS408404</name>
</gene>
<organism evidence="1">
    <name type="scientific">marine metagenome</name>
    <dbReference type="NCBI Taxonomy" id="408172"/>
    <lineage>
        <taxon>unclassified sequences</taxon>
        <taxon>metagenomes</taxon>
        <taxon>ecological metagenomes</taxon>
    </lineage>
</organism>
<protein>
    <submittedName>
        <fullName evidence="1">Uncharacterized protein</fullName>
    </submittedName>
</protein>
<reference evidence="1" key="1">
    <citation type="submission" date="2018-05" db="EMBL/GenBank/DDBJ databases">
        <authorList>
            <person name="Lanie J.A."/>
            <person name="Ng W.-L."/>
            <person name="Kazmierczak K.M."/>
            <person name="Andrzejewski T.M."/>
            <person name="Davidsen T.M."/>
            <person name="Wayne K.J."/>
            <person name="Tettelin H."/>
            <person name="Glass J.I."/>
            <person name="Rusch D."/>
            <person name="Podicherti R."/>
            <person name="Tsui H.-C.T."/>
            <person name="Winkler M.E."/>
        </authorList>
    </citation>
    <scope>NUCLEOTIDE SEQUENCE</scope>
</reference>
<sequence>MNKYISLTLVISASFLLVSCGPSEEEIRAIEEANKIELAAIEEAKKIEVAKCVRYNADIVYQESYESLKRVLGDLDKAFNSMNRAMGSYNISNKVANAQPGASEKRSKYIPYLTEMCEDSLLFIYNSEQEIPEKWKEKFGEK</sequence>